<dbReference type="CDD" id="cd00093">
    <property type="entry name" value="HTH_XRE"/>
    <property type="match status" value="1"/>
</dbReference>
<dbReference type="InterPro" id="IPR001387">
    <property type="entry name" value="Cro/C1-type_HTH"/>
</dbReference>
<dbReference type="PROSITE" id="PS50943">
    <property type="entry name" value="HTH_CROC1"/>
    <property type="match status" value="1"/>
</dbReference>
<gene>
    <name evidence="3" type="ORF">GCM10022200_14450</name>
</gene>
<dbReference type="Gene3D" id="1.10.260.40">
    <property type="entry name" value="lambda repressor-like DNA-binding domains"/>
    <property type="match status" value="1"/>
</dbReference>
<dbReference type="InterPro" id="IPR010982">
    <property type="entry name" value="Lambda_DNA-bd_dom_sf"/>
</dbReference>
<dbReference type="PANTHER" id="PTHR35010">
    <property type="entry name" value="BLL4672 PROTEIN-RELATED"/>
    <property type="match status" value="1"/>
</dbReference>
<evidence type="ECO:0000256" key="1">
    <source>
        <dbReference type="SAM" id="MobiDB-lite"/>
    </source>
</evidence>
<protein>
    <submittedName>
        <fullName evidence="3">Helix-turn-helix transcriptional regulator</fullName>
    </submittedName>
</protein>
<dbReference type="EMBL" id="BAAAYU010000005">
    <property type="protein sequence ID" value="GAA3632625.1"/>
    <property type="molecule type" value="Genomic_DNA"/>
</dbReference>
<dbReference type="Proteomes" id="UP001501697">
    <property type="component" value="Unassembled WGS sequence"/>
</dbReference>
<dbReference type="SMART" id="SM00530">
    <property type="entry name" value="HTH_XRE"/>
    <property type="match status" value="1"/>
</dbReference>
<dbReference type="Gene3D" id="3.30.450.180">
    <property type="match status" value="1"/>
</dbReference>
<dbReference type="Pfam" id="PF13560">
    <property type="entry name" value="HTH_31"/>
    <property type="match status" value="1"/>
</dbReference>
<accession>A0ABP7AHV1</accession>
<organism evidence="3 4">
    <name type="scientific">Microbacterium awajiense</name>
    <dbReference type="NCBI Taxonomy" id="415214"/>
    <lineage>
        <taxon>Bacteria</taxon>
        <taxon>Bacillati</taxon>
        <taxon>Actinomycetota</taxon>
        <taxon>Actinomycetes</taxon>
        <taxon>Micrococcales</taxon>
        <taxon>Microbacteriaceae</taxon>
        <taxon>Microbacterium</taxon>
    </lineage>
</organism>
<comment type="caution">
    <text evidence="3">The sequence shown here is derived from an EMBL/GenBank/DDBJ whole genome shotgun (WGS) entry which is preliminary data.</text>
</comment>
<dbReference type="SUPFAM" id="SSF47413">
    <property type="entry name" value="lambda repressor-like DNA-binding domains"/>
    <property type="match status" value="1"/>
</dbReference>
<evidence type="ECO:0000259" key="2">
    <source>
        <dbReference type="PROSITE" id="PS50943"/>
    </source>
</evidence>
<feature type="domain" description="HTH cro/C1-type" evidence="2">
    <location>
        <begin position="30"/>
        <end position="81"/>
    </location>
</feature>
<reference evidence="4" key="1">
    <citation type="journal article" date="2019" name="Int. J. Syst. Evol. Microbiol.">
        <title>The Global Catalogue of Microorganisms (GCM) 10K type strain sequencing project: providing services to taxonomists for standard genome sequencing and annotation.</title>
        <authorList>
            <consortium name="The Broad Institute Genomics Platform"/>
            <consortium name="The Broad Institute Genome Sequencing Center for Infectious Disease"/>
            <person name="Wu L."/>
            <person name="Ma J."/>
        </authorList>
    </citation>
    <scope>NUCLEOTIDE SEQUENCE [LARGE SCALE GENOMIC DNA]</scope>
    <source>
        <strain evidence="4">JCM 16544</strain>
    </source>
</reference>
<dbReference type="InterPro" id="IPR041413">
    <property type="entry name" value="MLTR_LBD"/>
</dbReference>
<dbReference type="PANTHER" id="PTHR35010:SF2">
    <property type="entry name" value="BLL4672 PROTEIN"/>
    <property type="match status" value="1"/>
</dbReference>
<sequence>MGARVAEYLRARRAVVTPDSVGLAEGIGRRRVQGLRREEVALRAGVSPEYYVRIEQGRGIQPSHQVLRALASALDLDADATAYLYLLAREDAGEPVRDRRATGVGAAERASLEGLMGDLVGVPAFVVDRNQDVLAVNTMARIAGRGLLRAGDNLAEQIFSPEFRHAMTEWEVIADWSLAALRYYADAADGRFAEIVRSLEQLAPDDFPAMWARYEARTFSFVRVRESLAGFGAVDVQAQGLRIDGPSGLHVLVVRGLPLVSAKDARRSGSEREARQHSVVQPRRLAG</sequence>
<feature type="compositionally biased region" description="Basic and acidic residues" evidence="1">
    <location>
        <begin position="265"/>
        <end position="276"/>
    </location>
</feature>
<keyword evidence="4" id="KW-1185">Reference proteome</keyword>
<evidence type="ECO:0000313" key="4">
    <source>
        <dbReference type="Proteomes" id="UP001501697"/>
    </source>
</evidence>
<evidence type="ECO:0000313" key="3">
    <source>
        <dbReference type="EMBL" id="GAA3632625.1"/>
    </source>
</evidence>
<dbReference type="RefSeq" id="WP_344737314.1">
    <property type="nucleotide sequence ID" value="NZ_BAAAYU010000005.1"/>
</dbReference>
<feature type="region of interest" description="Disordered" evidence="1">
    <location>
        <begin position="265"/>
        <end position="287"/>
    </location>
</feature>
<name>A0ABP7AHV1_9MICO</name>
<proteinExistence type="predicted"/>
<dbReference type="Pfam" id="PF17765">
    <property type="entry name" value="MLTR_LBD"/>
    <property type="match status" value="1"/>
</dbReference>